<gene>
    <name evidence="5" type="ORF">EHS24_004615</name>
</gene>
<keyword evidence="2" id="KW-0436">Ligase</keyword>
<dbReference type="Proteomes" id="UP000279236">
    <property type="component" value="Unassembled WGS sequence"/>
</dbReference>
<dbReference type="PANTHER" id="PTHR24096">
    <property type="entry name" value="LONG-CHAIN-FATTY-ACID--COA LIGASE"/>
    <property type="match status" value="1"/>
</dbReference>
<dbReference type="STRING" id="105984.A0A427Y5L4"/>
<keyword evidence="6" id="KW-1185">Reference proteome</keyword>
<dbReference type="RefSeq" id="XP_028479151.1">
    <property type="nucleotide sequence ID" value="XM_028620179.1"/>
</dbReference>
<dbReference type="InterPro" id="IPR000873">
    <property type="entry name" value="AMP-dep_synth/lig_dom"/>
</dbReference>
<evidence type="ECO:0000256" key="1">
    <source>
        <dbReference type="ARBA" id="ARBA00006432"/>
    </source>
</evidence>
<dbReference type="Pfam" id="PF00501">
    <property type="entry name" value="AMP-binding"/>
    <property type="match status" value="1"/>
</dbReference>
<dbReference type="PANTHER" id="PTHR24096:SF149">
    <property type="entry name" value="AMP-BINDING DOMAIN-CONTAINING PROTEIN-RELATED"/>
    <property type="match status" value="1"/>
</dbReference>
<evidence type="ECO:0000259" key="4">
    <source>
        <dbReference type="Pfam" id="PF13193"/>
    </source>
</evidence>
<comment type="similarity">
    <text evidence="1">Belongs to the ATP-dependent AMP-binding enzyme family.</text>
</comment>
<protein>
    <recommendedName>
        <fullName evidence="7">AMP-dependent synthetase/ligase domain-containing protein</fullName>
    </recommendedName>
</protein>
<dbReference type="PROSITE" id="PS00455">
    <property type="entry name" value="AMP_BINDING"/>
    <property type="match status" value="1"/>
</dbReference>
<name>A0A427Y5L4_9TREE</name>
<dbReference type="Pfam" id="PF13193">
    <property type="entry name" value="AMP-binding_C"/>
    <property type="match status" value="1"/>
</dbReference>
<evidence type="ECO:0000256" key="2">
    <source>
        <dbReference type="ARBA" id="ARBA00022598"/>
    </source>
</evidence>
<dbReference type="InterPro" id="IPR020845">
    <property type="entry name" value="AMP-binding_CS"/>
</dbReference>
<organism evidence="5 6">
    <name type="scientific">Apiotrichum porosum</name>
    <dbReference type="NCBI Taxonomy" id="105984"/>
    <lineage>
        <taxon>Eukaryota</taxon>
        <taxon>Fungi</taxon>
        <taxon>Dikarya</taxon>
        <taxon>Basidiomycota</taxon>
        <taxon>Agaricomycotina</taxon>
        <taxon>Tremellomycetes</taxon>
        <taxon>Trichosporonales</taxon>
        <taxon>Trichosporonaceae</taxon>
        <taxon>Apiotrichum</taxon>
    </lineage>
</organism>
<dbReference type="AlphaFoldDB" id="A0A427Y5L4"/>
<evidence type="ECO:0000259" key="3">
    <source>
        <dbReference type="Pfam" id="PF00501"/>
    </source>
</evidence>
<evidence type="ECO:0000313" key="5">
    <source>
        <dbReference type="EMBL" id="RSH86366.1"/>
    </source>
</evidence>
<dbReference type="InterPro" id="IPR045851">
    <property type="entry name" value="AMP-bd_C_sf"/>
</dbReference>
<sequence>MAPTYYESDHVAPFLPQQSIFDYLLPSHPGVSPLPDWDPSLPAFIDASDGRTLSRADLRENALRLKTGLNALGVKRGNVACLWGMNSLEYVQAVYGCLAAGVVVSPANVAYSPEELAHQINNSGASVVFIQPALLPLLDKARAHIKHKIDPAHVILLRATQDKELAAAGIKTIYEVYGTPAAEAEHFDGSDSLETAWLCYSSGTTGLPKGVMTTHWNLTSQLQVSNVAYETLQSGPGGDVVMGSVPMSHIYGVTLSLLQPFSMGVPVVILPKFEEIAALEAIQKYKITHLLLVPPLFLLFVHSKNLDKYDLSSVRTAMSGAAPLSRELSEAFLARIPTAVALQGYGMTETTPNICTMNRSEAAGRDGWVGRLVPSYQARLVSPDTGLDVAPGEPGELWVRGPSVMKGYHNNPEATAATMAPGGWLKTGDVLVRDEHGWYKVVDRLKELIKYKGFQVPPAELEALLIQHPHVADAGVVGVWNDAQVTEMPRAYIVPHESLKIATEGEAASFAAHVQRFVHDKVAQHKKLRGGLVILDAIPKSPSGKILRKDLRTRAGKETEPVWGATRDRESKL</sequence>
<feature type="domain" description="AMP-dependent synthetase/ligase" evidence="3">
    <location>
        <begin position="39"/>
        <end position="409"/>
    </location>
</feature>
<dbReference type="SUPFAM" id="SSF56801">
    <property type="entry name" value="Acetyl-CoA synthetase-like"/>
    <property type="match status" value="1"/>
</dbReference>
<accession>A0A427Y5L4</accession>
<dbReference type="Gene3D" id="3.30.300.30">
    <property type="match status" value="1"/>
</dbReference>
<dbReference type="EMBL" id="RSCE01000002">
    <property type="protein sequence ID" value="RSH86366.1"/>
    <property type="molecule type" value="Genomic_DNA"/>
</dbReference>
<reference evidence="5 6" key="1">
    <citation type="submission" date="2018-11" db="EMBL/GenBank/DDBJ databases">
        <title>Genome sequence of Apiotrichum porosum DSM 27194.</title>
        <authorList>
            <person name="Aliyu H."/>
            <person name="Gorte O."/>
            <person name="Ochsenreither K."/>
        </authorList>
    </citation>
    <scope>NUCLEOTIDE SEQUENCE [LARGE SCALE GENOMIC DNA]</scope>
    <source>
        <strain evidence="5 6">DSM 27194</strain>
    </source>
</reference>
<dbReference type="CDD" id="cd05911">
    <property type="entry name" value="Firefly_Luc_like"/>
    <property type="match status" value="1"/>
</dbReference>
<dbReference type="InterPro" id="IPR025110">
    <property type="entry name" value="AMP-bd_C"/>
</dbReference>
<dbReference type="OrthoDB" id="1898221at2759"/>
<evidence type="ECO:0008006" key="7">
    <source>
        <dbReference type="Google" id="ProtNLM"/>
    </source>
</evidence>
<proteinExistence type="inferred from homology"/>
<feature type="domain" description="AMP-binding enzyme C-terminal" evidence="4">
    <location>
        <begin position="460"/>
        <end position="545"/>
    </location>
</feature>
<evidence type="ECO:0000313" key="6">
    <source>
        <dbReference type="Proteomes" id="UP000279236"/>
    </source>
</evidence>
<dbReference type="InterPro" id="IPR042099">
    <property type="entry name" value="ANL_N_sf"/>
</dbReference>
<dbReference type="GO" id="GO:0016405">
    <property type="term" value="F:CoA-ligase activity"/>
    <property type="evidence" value="ECO:0007669"/>
    <property type="project" value="TreeGrafter"/>
</dbReference>
<comment type="caution">
    <text evidence="5">The sequence shown here is derived from an EMBL/GenBank/DDBJ whole genome shotgun (WGS) entry which is preliminary data.</text>
</comment>
<dbReference type="Gene3D" id="3.40.50.12780">
    <property type="entry name" value="N-terminal domain of ligase-like"/>
    <property type="match status" value="1"/>
</dbReference>
<dbReference type="GeneID" id="39589158"/>